<name>A0A9N7UT96_PLEPL</name>
<dbReference type="Proteomes" id="UP001153269">
    <property type="component" value="Unassembled WGS sequence"/>
</dbReference>
<organism evidence="1 2">
    <name type="scientific">Pleuronectes platessa</name>
    <name type="common">European plaice</name>
    <dbReference type="NCBI Taxonomy" id="8262"/>
    <lineage>
        <taxon>Eukaryota</taxon>
        <taxon>Metazoa</taxon>
        <taxon>Chordata</taxon>
        <taxon>Craniata</taxon>
        <taxon>Vertebrata</taxon>
        <taxon>Euteleostomi</taxon>
        <taxon>Actinopterygii</taxon>
        <taxon>Neopterygii</taxon>
        <taxon>Teleostei</taxon>
        <taxon>Neoteleostei</taxon>
        <taxon>Acanthomorphata</taxon>
        <taxon>Carangaria</taxon>
        <taxon>Pleuronectiformes</taxon>
        <taxon>Pleuronectoidei</taxon>
        <taxon>Pleuronectidae</taxon>
        <taxon>Pleuronectes</taxon>
    </lineage>
</organism>
<comment type="caution">
    <text evidence="1">The sequence shown here is derived from an EMBL/GenBank/DDBJ whole genome shotgun (WGS) entry which is preliminary data.</text>
</comment>
<keyword evidence="2" id="KW-1185">Reference proteome</keyword>
<dbReference type="AlphaFoldDB" id="A0A9N7UT96"/>
<accession>A0A9N7UT96</accession>
<gene>
    <name evidence="1" type="ORF">PLEPLA_LOCUS23965</name>
</gene>
<reference evidence="1" key="1">
    <citation type="submission" date="2020-03" db="EMBL/GenBank/DDBJ databases">
        <authorList>
            <person name="Weist P."/>
        </authorList>
    </citation>
    <scope>NUCLEOTIDE SEQUENCE</scope>
</reference>
<sequence>MDDCGCFVPYMLQMLQNKVTLLPLNLTPVKYIEIAAEQNRDRHIGAVTRRFSCWMVDSSSAPIWGLFCCC</sequence>
<evidence type="ECO:0000313" key="2">
    <source>
        <dbReference type="Proteomes" id="UP001153269"/>
    </source>
</evidence>
<proteinExistence type="predicted"/>
<protein>
    <submittedName>
        <fullName evidence="1">Uncharacterized protein</fullName>
    </submittedName>
</protein>
<dbReference type="EMBL" id="CADEAL010001834">
    <property type="protein sequence ID" value="CAB1435944.1"/>
    <property type="molecule type" value="Genomic_DNA"/>
</dbReference>
<evidence type="ECO:0000313" key="1">
    <source>
        <dbReference type="EMBL" id="CAB1435944.1"/>
    </source>
</evidence>